<dbReference type="PANTHER" id="PTHR48304:SF1">
    <property type="entry name" value="QLQ DOMAIN-CONTAINING PROTEIN"/>
    <property type="match status" value="1"/>
</dbReference>
<dbReference type="PANTHER" id="PTHR48304">
    <property type="entry name" value="QLQ DOMAIN-CONTAINING PROTEIN"/>
    <property type="match status" value="1"/>
</dbReference>
<feature type="region of interest" description="Disordered" evidence="1">
    <location>
        <begin position="160"/>
        <end position="185"/>
    </location>
</feature>
<organism evidence="2 3">
    <name type="scientific">Vitis vinifera</name>
    <name type="common">Grape</name>
    <dbReference type="NCBI Taxonomy" id="29760"/>
    <lineage>
        <taxon>Eukaryota</taxon>
        <taxon>Viridiplantae</taxon>
        <taxon>Streptophyta</taxon>
        <taxon>Embryophyta</taxon>
        <taxon>Tracheophyta</taxon>
        <taxon>Spermatophyta</taxon>
        <taxon>Magnoliopsida</taxon>
        <taxon>eudicotyledons</taxon>
        <taxon>Gunneridae</taxon>
        <taxon>Pentapetalae</taxon>
        <taxon>rosids</taxon>
        <taxon>Vitales</taxon>
        <taxon>Vitaceae</taxon>
        <taxon>Viteae</taxon>
        <taxon>Vitis</taxon>
    </lineage>
</organism>
<comment type="caution">
    <text evidence="2">The sequence shown here is derived from an EMBL/GenBank/DDBJ whole genome shotgun (WGS) entry which is preliminary data.</text>
</comment>
<evidence type="ECO:0000313" key="2">
    <source>
        <dbReference type="EMBL" id="RVW35824.1"/>
    </source>
</evidence>
<accession>A0A438DK19</accession>
<feature type="region of interest" description="Disordered" evidence="1">
    <location>
        <begin position="116"/>
        <end position="138"/>
    </location>
</feature>
<reference evidence="2 3" key="1">
    <citation type="journal article" date="2018" name="PLoS Genet.">
        <title>Population sequencing reveals clonal diversity and ancestral inbreeding in the grapevine cultivar Chardonnay.</title>
        <authorList>
            <person name="Roach M.J."/>
            <person name="Johnson D.L."/>
            <person name="Bohlmann J."/>
            <person name="van Vuuren H.J."/>
            <person name="Jones S.J."/>
            <person name="Pretorius I.S."/>
            <person name="Schmidt S.A."/>
            <person name="Borneman A.R."/>
        </authorList>
    </citation>
    <scope>NUCLEOTIDE SEQUENCE [LARGE SCALE GENOMIC DNA]</scope>
    <source>
        <strain evidence="3">cv. Chardonnay</strain>
        <tissue evidence="2">Leaf</tissue>
    </source>
</reference>
<feature type="region of interest" description="Disordered" evidence="1">
    <location>
        <begin position="372"/>
        <end position="393"/>
    </location>
</feature>
<evidence type="ECO:0000313" key="3">
    <source>
        <dbReference type="Proteomes" id="UP000288805"/>
    </source>
</evidence>
<protein>
    <submittedName>
        <fullName evidence="2">Uncharacterized protein</fullName>
    </submittedName>
</protein>
<evidence type="ECO:0000256" key="1">
    <source>
        <dbReference type="SAM" id="MobiDB-lite"/>
    </source>
</evidence>
<dbReference type="EMBL" id="QGNW01001593">
    <property type="protein sequence ID" value="RVW35824.1"/>
    <property type="molecule type" value="Genomic_DNA"/>
</dbReference>
<sequence>MDFDDNDFQSQNLWLAGEGSAKFPPVLGPYALPKFDFDDSLQGHLRRTNVWSEATSSESVEMLLKSVGEEEIIPGQTTVKDSGACDELGSITKQMEHNLKPDNSNLSNMGKELPQIEDTSQTHESDSLAYRSSTDLPVTEGNMLIESKDDDANQREINTLAPPDHINDISHGSGDALSKDNDVDGEEHNVLSKEDQMNDKVLEGNLVDSGAGNLEHPLYLDSEESRGEGNAVETCTSNVEGPSSTIVKGDSELNVVEGCSEGVKESVQESKCEELVLSKDTGMVNQFTGNMHGGSPIASKGESSFSGHAVEVSNRNAENCAILEQKIDSHVQLTYGKSSFVKKKDDLLESGNQLNSEISTSHLDTSLLSEETNKLSEGNCDGSGSHHEGDISSKLGVSSSAEFHGESHTTENVNCAIGVHGEDINAGDFVPVVEEGNVKLSTDLSSMEHEIGGSLPIGECSRETGDGSASFGLIVVAVDFSSEHDTVAFILDEGEVEELTLLLFEKVKK</sequence>
<name>A0A438DK19_VITVI</name>
<dbReference type="Proteomes" id="UP000288805">
    <property type="component" value="Unassembled WGS sequence"/>
</dbReference>
<proteinExistence type="predicted"/>
<dbReference type="AlphaFoldDB" id="A0A438DK19"/>
<gene>
    <name evidence="2" type="ORF">CK203_082501</name>
</gene>